<organism evidence="7 8">
    <name type="scientific">Thermoanaerobaculum aquaticum</name>
    <dbReference type="NCBI Taxonomy" id="1312852"/>
    <lineage>
        <taxon>Bacteria</taxon>
        <taxon>Pseudomonadati</taxon>
        <taxon>Acidobacteriota</taxon>
        <taxon>Thermoanaerobaculia</taxon>
        <taxon>Thermoanaerobaculales</taxon>
        <taxon>Thermoanaerobaculaceae</taxon>
        <taxon>Thermoanaerobaculum</taxon>
    </lineage>
</organism>
<dbReference type="Pfam" id="PF03652">
    <property type="entry name" value="RuvX"/>
    <property type="match status" value="1"/>
</dbReference>
<dbReference type="PANTHER" id="PTHR33317">
    <property type="entry name" value="POLYNUCLEOTIDYL TRANSFERASE, RIBONUCLEASE H-LIKE SUPERFAMILY PROTEIN"/>
    <property type="match status" value="1"/>
</dbReference>
<comment type="caution">
    <text evidence="7">The sequence shown here is derived from an EMBL/GenBank/DDBJ whole genome shotgun (WGS) entry which is preliminary data.</text>
</comment>
<evidence type="ECO:0000256" key="4">
    <source>
        <dbReference type="ARBA" id="ARBA00022801"/>
    </source>
</evidence>
<dbReference type="InterPro" id="IPR012337">
    <property type="entry name" value="RNaseH-like_sf"/>
</dbReference>
<dbReference type="GO" id="GO:0016788">
    <property type="term" value="F:hydrolase activity, acting on ester bonds"/>
    <property type="evidence" value="ECO:0007669"/>
    <property type="project" value="UniProtKB-UniRule"/>
</dbReference>
<dbReference type="EC" id="3.1.-.-" evidence="5"/>
<dbReference type="CDD" id="cd16964">
    <property type="entry name" value="YqgF"/>
    <property type="match status" value="1"/>
</dbReference>
<evidence type="ECO:0000256" key="3">
    <source>
        <dbReference type="ARBA" id="ARBA00022722"/>
    </source>
</evidence>
<sequence>MAATSRQIVTPKSRYTAAVRWLALDVGAKRVGVALSDSEERVVTPQMAIPFGSPQELAQRVAKLVQSWNVEAVLVGVPTTRSGQSRGEARVRQVVAVLTQLLPVPVTTWDERGTTQEAEALLAESGVPARKRREKLDALAAALLLEAFLALRRERTGGNGVGG</sequence>
<reference evidence="7 8" key="1">
    <citation type="submission" date="2014-04" db="EMBL/GenBank/DDBJ databases">
        <title>The Genome Sequence of Thermoanaerobaculum aquaticum MP-01, The First Cultivated Group 23 Acidobacterium.</title>
        <authorList>
            <person name="Stamps B.W."/>
            <person name="Losey N.A."/>
            <person name="Lawson P.A."/>
            <person name="Stevenson B.S."/>
        </authorList>
    </citation>
    <scope>NUCLEOTIDE SEQUENCE [LARGE SCALE GENOMIC DNA]</scope>
    <source>
        <strain evidence="7 8">MP-01</strain>
    </source>
</reference>
<dbReference type="EMBL" id="JMFG01000027">
    <property type="protein sequence ID" value="KDA53154.1"/>
    <property type="molecule type" value="Genomic_DNA"/>
</dbReference>
<dbReference type="Gene3D" id="3.30.420.140">
    <property type="entry name" value="YqgF/RNase H-like domain"/>
    <property type="match status" value="1"/>
</dbReference>
<evidence type="ECO:0000313" key="7">
    <source>
        <dbReference type="EMBL" id="KDA53154.1"/>
    </source>
</evidence>
<keyword evidence="4 5" id="KW-0378">Hydrolase</keyword>
<name>A0A062XUU0_9BACT</name>
<comment type="subcellular location">
    <subcellularLocation>
        <location evidence="5">Cytoplasm</location>
    </subcellularLocation>
</comment>
<evidence type="ECO:0000256" key="5">
    <source>
        <dbReference type="HAMAP-Rule" id="MF_00651"/>
    </source>
</evidence>
<evidence type="ECO:0000256" key="1">
    <source>
        <dbReference type="ARBA" id="ARBA00022490"/>
    </source>
</evidence>
<evidence type="ECO:0000256" key="2">
    <source>
        <dbReference type="ARBA" id="ARBA00022517"/>
    </source>
</evidence>
<dbReference type="AlphaFoldDB" id="A0A062XUU0"/>
<dbReference type="STRING" id="1312852.EG19_07190"/>
<dbReference type="SMART" id="SM00732">
    <property type="entry name" value="YqgFc"/>
    <property type="match status" value="1"/>
</dbReference>
<dbReference type="PANTHER" id="PTHR33317:SF4">
    <property type="entry name" value="POLYNUCLEOTIDYL TRANSFERASE, RIBONUCLEASE H-LIKE SUPERFAMILY PROTEIN"/>
    <property type="match status" value="1"/>
</dbReference>
<keyword evidence="1 5" id="KW-0963">Cytoplasm</keyword>
<keyword evidence="3 5" id="KW-0540">Nuclease</keyword>
<dbReference type="GO" id="GO:0000967">
    <property type="term" value="P:rRNA 5'-end processing"/>
    <property type="evidence" value="ECO:0007669"/>
    <property type="project" value="UniProtKB-UniRule"/>
</dbReference>
<proteinExistence type="inferred from homology"/>
<comment type="function">
    <text evidence="5">Could be a nuclease involved in processing of the 5'-end of pre-16S rRNA.</text>
</comment>
<feature type="domain" description="YqgF/RNase H-like" evidence="6">
    <location>
        <begin position="19"/>
        <end position="118"/>
    </location>
</feature>
<comment type="similarity">
    <text evidence="5">Belongs to the YqgF HJR family.</text>
</comment>
<dbReference type="InterPro" id="IPR037027">
    <property type="entry name" value="YqgF/RNaseH-like_dom_sf"/>
</dbReference>
<dbReference type="InterPro" id="IPR005227">
    <property type="entry name" value="YqgF"/>
</dbReference>
<evidence type="ECO:0000259" key="6">
    <source>
        <dbReference type="SMART" id="SM00732"/>
    </source>
</evidence>
<dbReference type="SUPFAM" id="SSF53098">
    <property type="entry name" value="Ribonuclease H-like"/>
    <property type="match status" value="1"/>
</dbReference>
<evidence type="ECO:0000313" key="8">
    <source>
        <dbReference type="Proteomes" id="UP000027284"/>
    </source>
</evidence>
<dbReference type="Proteomes" id="UP000027284">
    <property type="component" value="Unassembled WGS sequence"/>
</dbReference>
<dbReference type="GO" id="GO:0004518">
    <property type="term" value="F:nuclease activity"/>
    <property type="evidence" value="ECO:0007669"/>
    <property type="project" value="UniProtKB-KW"/>
</dbReference>
<protein>
    <recommendedName>
        <fullName evidence="5">Putative pre-16S rRNA nuclease</fullName>
        <ecNumber evidence="5">3.1.-.-</ecNumber>
    </recommendedName>
</protein>
<dbReference type="HAMAP" id="MF_00651">
    <property type="entry name" value="Nuclease_YqgF"/>
    <property type="match status" value="1"/>
</dbReference>
<keyword evidence="2 5" id="KW-0690">Ribosome biogenesis</keyword>
<dbReference type="GO" id="GO:0005829">
    <property type="term" value="C:cytosol"/>
    <property type="evidence" value="ECO:0007669"/>
    <property type="project" value="TreeGrafter"/>
</dbReference>
<gene>
    <name evidence="7" type="ORF">EG19_07190</name>
</gene>
<dbReference type="NCBIfam" id="TIGR00250">
    <property type="entry name" value="RNAse_H_YqgF"/>
    <property type="match status" value="1"/>
</dbReference>
<dbReference type="InterPro" id="IPR006641">
    <property type="entry name" value="YqgF/RNaseH-like_dom"/>
</dbReference>
<keyword evidence="8" id="KW-1185">Reference proteome</keyword>
<accession>A0A062XUU0</accession>